<evidence type="ECO:0000313" key="1">
    <source>
        <dbReference type="EMBL" id="QEP33186.1"/>
    </source>
</evidence>
<sequence length="218" mass="26277">MNILSNLEIEINEFNSENNITFSIDTIRTKFSKEYKLKHLKKLGNWHKLKKNSYIIQKLKRRYVNDEVTSVYQFENYNIYFYNSNEDRPRYKKATMVIFGIKQYHKEAPPHSLIDKIIAILKNITNIDICIDIDRKPNIESISCYYNVNQFIKNGMFYRTYYINETYNDMIERITIYDKAYKNKLDFPLWRIEAKVNIPNAKVLALPLHEFKDFINLL</sequence>
<dbReference type="OrthoDB" id="5349288at2"/>
<name>A0A5C2H7I6_9BACT</name>
<reference evidence="1" key="1">
    <citation type="submission" date="2019-09" db="EMBL/GenBank/DDBJ databases">
        <title>Complete genome sequencing of four Arcobacter species reveals a diverse suite of mobile elements.</title>
        <authorList>
            <person name="Miller W.G."/>
            <person name="Yee E."/>
            <person name="Bono J.L."/>
        </authorList>
    </citation>
    <scope>NUCLEOTIDE SEQUENCE [LARGE SCALE GENOMIC DNA]</scope>
    <source>
        <strain evidence="1">LMG 26638</strain>
    </source>
</reference>
<dbReference type="AlphaFoldDB" id="A0A5C2H7I6"/>
<protein>
    <submittedName>
        <fullName evidence="1">Uncharacterized protein</fullName>
    </submittedName>
</protein>
<accession>A0A5C2H7I6</accession>
<organism evidence="1 2">
    <name type="scientific">Malaciobacter pacificus</name>
    <dbReference type="NCBI Taxonomy" id="1080223"/>
    <lineage>
        <taxon>Bacteria</taxon>
        <taxon>Pseudomonadati</taxon>
        <taxon>Campylobacterota</taxon>
        <taxon>Epsilonproteobacteria</taxon>
        <taxon>Campylobacterales</taxon>
        <taxon>Arcobacteraceae</taxon>
        <taxon>Malaciobacter</taxon>
    </lineage>
</organism>
<reference evidence="1" key="2">
    <citation type="submission" date="2019-09" db="EMBL/GenBank/DDBJ databases">
        <title>Taxonomic note: a critical rebuttal of the proposed division of the genus Arcobacter into six genera, emended descriptions of Arcobacter anaerophilus and the genus Arcobacter, and an assessment of genus-level boundaries for Epsilonproteobacteria using in silico genomic comparator tools.</title>
        <authorList>
            <person name="On S.L.W."/>
            <person name="Miller W.G."/>
            <person name="Biggs P."/>
            <person name="Cornelius A."/>
            <person name="Vandamme P."/>
        </authorList>
    </citation>
    <scope>NUCLEOTIDE SEQUENCE [LARGE SCALE GENOMIC DNA]</scope>
    <source>
        <strain evidence="1">LMG 26638</strain>
    </source>
</reference>
<gene>
    <name evidence="1" type="ORF">APAC_0011</name>
</gene>
<dbReference type="EMBL" id="CP035928">
    <property type="protein sequence ID" value="QEP33186.1"/>
    <property type="molecule type" value="Genomic_DNA"/>
</dbReference>
<keyword evidence="2" id="KW-1185">Reference proteome</keyword>
<dbReference type="KEGG" id="apai:APAC_0011"/>
<dbReference type="Proteomes" id="UP000322726">
    <property type="component" value="Chromosome"/>
</dbReference>
<evidence type="ECO:0000313" key="2">
    <source>
        <dbReference type="Proteomes" id="UP000322726"/>
    </source>
</evidence>
<proteinExistence type="predicted"/>
<dbReference type="RefSeq" id="WP_130232159.1">
    <property type="nucleotide sequence ID" value="NZ_BMEF01000037.1"/>
</dbReference>